<reference evidence="2 3" key="1">
    <citation type="submission" date="2016-11" db="EMBL/GenBank/DDBJ databases">
        <authorList>
            <person name="Varghese N."/>
            <person name="Submissions S."/>
        </authorList>
    </citation>
    <scope>NUCLEOTIDE SEQUENCE [LARGE SCALE GENOMIC DNA]</scope>
    <source>
        <strain evidence="2 3">DSM 21988</strain>
    </source>
</reference>
<dbReference type="PROSITE" id="PS50076">
    <property type="entry name" value="DNAJ_2"/>
    <property type="match status" value="1"/>
</dbReference>
<protein>
    <submittedName>
        <fullName evidence="2">DnaJ like chaperone protein</fullName>
    </submittedName>
</protein>
<dbReference type="Gene3D" id="1.10.3680.10">
    <property type="entry name" value="TerB-like"/>
    <property type="match status" value="1"/>
</dbReference>
<dbReference type="InterPro" id="IPR036869">
    <property type="entry name" value="J_dom_sf"/>
</dbReference>
<accession>A0ABY1IMY7</accession>
<dbReference type="Gene3D" id="1.10.287.110">
    <property type="entry name" value="DnaJ domain"/>
    <property type="match status" value="1"/>
</dbReference>
<dbReference type="Proteomes" id="UP000184290">
    <property type="component" value="Unassembled WGS sequence"/>
</dbReference>
<evidence type="ECO:0000259" key="1">
    <source>
        <dbReference type="PROSITE" id="PS50076"/>
    </source>
</evidence>
<gene>
    <name evidence="2" type="ORF">SAMN02745911_2743</name>
</gene>
<dbReference type="InterPro" id="IPR007791">
    <property type="entry name" value="DjlA_N"/>
</dbReference>
<dbReference type="CDD" id="cd06257">
    <property type="entry name" value="DnaJ"/>
    <property type="match status" value="1"/>
</dbReference>
<feature type="domain" description="J" evidence="1">
    <location>
        <begin position="174"/>
        <end position="238"/>
    </location>
</feature>
<evidence type="ECO:0000313" key="3">
    <source>
        <dbReference type="Proteomes" id="UP000184290"/>
    </source>
</evidence>
<sequence length="239" mass="26491">MSILSTLGALMRDVAIQGLQALEAIFERLRALYERDAETRRRVAFSVAMIALAAKMAKADGVVTQNEISAFRRIFAIPAEEERNVFRLYDLARQDTAGFELYAAKLRGLCSNSCDGECAMLTDILDGLFFIAGSDGIVHERELAFLERVAQIFGLGEAEFARIKALHVHEGEGSSYAVLGVSPTDPMPVIRRRYLELVRENHPDRLAARGVPQEFMSIAVERMKAINAAWDSISRVPAT</sequence>
<dbReference type="SMART" id="SM00271">
    <property type="entry name" value="DnaJ"/>
    <property type="match status" value="1"/>
</dbReference>
<proteinExistence type="predicted"/>
<dbReference type="Pfam" id="PF05099">
    <property type="entry name" value="TerB"/>
    <property type="match status" value="1"/>
</dbReference>
<dbReference type="EMBL" id="FQZC01000003">
    <property type="protein sequence ID" value="SHJ51843.1"/>
    <property type="molecule type" value="Genomic_DNA"/>
</dbReference>
<dbReference type="SUPFAM" id="SSF46565">
    <property type="entry name" value="Chaperone J-domain"/>
    <property type="match status" value="1"/>
</dbReference>
<dbReference type="InterPro" id="IPR001623">
    <property type="entry name" value="DnaJ_domain"/>
</dbReference>
<comment type="caution">
    <text evidence="2">The sequence shown here is derived from an EMBL/GenBank/DDBJ whole genome shotgun (WGS) entry which is preliminary data.</text>
</comment>
<evidence type="ECO:0000313" key="2">
    <source>
        <dbReference type="EMBL" id="SHJ51843.1"/>
    </source>
</evidence>
<dbReference type="CDD" id="cd07316">
    <property type="entry name" value="terB_like_DjlA"/>
    <property type="match status" value="1"/>
</dbReference>
<keyword evidence="3" id="KW-1185">Reference proteome</keyword>
<name>A0ABY1IMY7_9HYPH</name>
<dbReference type="SUPFAM" id="SSF158682">
    <property type="entry name" value="TerB-like"/>
    <property type="match status" value="1"/>
</dbReference>
<dbReference type="InterPro" id="IPR029024">
    <property type="entry name" value="TerB-like"/>
</dbReference>
<organism evidence="2 3">
    <name type="scientific">Aureimonas altamirensis DSM 21988</name>
    <dbReference type="NCBI Taxonomy" id="1121026"/>
    <lineage>
        <taxon>Bacteria</taxon>
        <taxon>Pseudomonadati</taxon>
        <taxon>Pseudomonadota</taxon>
        <taxon>Alphaproteobacteria</taxon>
        <taxon>Hyphomicrobiales</taxon>
        <taxon>Aurantimonadaceae</taxon>
        <taxon>Aureimonas</taxon>
    </lineage>
</organism>